<dbReference type="Pfam" id="PF20260">
    <property type="entry name" value="PUA_4"/>
    <property type="match status" value="1"/>
</dbReference>
<dbReference type="InterPro" id="IPR006700">
    <property type="entry name" value="RsmE"/>
</dbReference>
<keyword evidence="16" id="KW-1185">Reference proteome</keyword>
<dbReference type="PIRSF" id="PIRSF015601">
    <property type="entry name" value="MTase_slr0722"/>
    <property type="match status" value="1"/>
</dbReference>
<comment type="subcellular location">
    <subcellularLocation>
        <location evidence="1 12">Cytoplasm</location>
    </subcellularLocation>
</comment>
<comment type="function">
    <text evidence="10 12">Specifically methylates the N3 position of the uracil ring of uridine 1498 (m3U1498) in 16S rRNA. Acts on the fully assembled 30S ribosomal subunit.</text>
</comment>
<evidence type="ECO:0000256" key="11">
    <source>
        <dbReference type="ARBA" id="ARBA00047944"/>
    </source>
</evidence>
<dbReference type="InterPro" id="IPR029026">
    <property type="entry name" value="tRNA_m1G_MTases_N"/>
</dbReference>
<comment type="similarity">
    <text evidence="2 12">Belongs to the RNA methyltransferase RsmE family.</text>
</comment>
<dbReference type="RefSeq" id="WP_024006573.1">
    <property type="nucleotide sequence ID" value="NZ_KI650981.1"/>
</dbReference>
<dbReference type="eggNOG" id="COG1385">
    <property type="taxonomic scope" value="Bacteria"/>
</dbReference>
<dbReference type="GO" id="GO:0070042">
    <property type="term" value="F:rRNA (uridine-N3-)-methyltransferase activity"/>
    <property type="evidence" value="ECO:0007669"/>
    <property type="project" value="TreeGrafter"/>
</dbReference>
<keyword evidence="8 12" id="KW-0808">Transferase</keyword>
<dbReference type="PANTHER" id="PTHR30027:SF3">
    <property type="entry name" value="16S RRNA (URACIL(1498)-N(3))-METHYLTRANSFERASE"/>
    <property type="match status" value="1"/>
</dbReference>
<dbReference type="InterPro" id="IPR015947">
    <property type="entry name" value="PUA-like_sf"/>
</dbReference>
<dbReference type="Pfam" id="PF04452">
    <property type="entry name" value="Methyltrans_RNA"/>
    <property type="match status" value="1"/>
</dbReference>
<dbReference type="NCBIfam" id="NF008692">
    <property type="entry name" value="PRK11713.1-5"/>
    <property type="match status" value="1"/>
</dbReference>
<evidence type="ECO:0000256" key="6">
    <source>
        <dbReference type="ARBA" id="ARBA00022552"/>
    </source>
</evidence>
<evidence type="ECO:0000256" key="3">
    <source>
        <dbReference type="ARBA" id="ARBA00012328"/>
    </source>
</evidence>
<name>V8QMJ8_9BURK</name>
<evidence type="ECO:0000256" key="2">
    <source>
        <dbReference type="ARBA" id="ARBA00005528"/>
    </source>
</evidence>
<dbReference type="NCBIfam" id="TIGR00046">
    <property type="entry name" value="RsmE family RNA methyltransferase"/>
    <property type="match status" value="2"/>
</dbReference>
<dbReference type="SUPFAM" id="SSF75217">
    <property type="entry name" value="alpha/beta knot"/>
    <property type="match status" value="1"/>
</dbReference>
<evidence type="ECO:0000259" key="13">
    <source>
        <dbReference type="Pfam" id="PF04452"/>
    </source>
</evidence>
<dbReference type="EC" id="2.1.1.193" evidence="3 12"/>
<dbReference type="GO" id="GO:0005737">
    <property type="term" value="C:cytoplasm"/>
    <property type="evidence" value="ECO:0007669"/>
    <property type="project" value="UniProtKB-SubCell"/>
</dbReference>
<dbReference type="Proteomes" id="UP000018733">
    <property type="component" value="Unassembled WGS sequence"/>
</dbReference>
<keyword evidence="6 12" id="KW-0698">rRNA processing</keyword>
<dbReference type="InterPro" id="IPR046886">
    <property type="entry name" value="RsmE_MTase_dom"/>
</dbReference>
<keyword evidence="7 12" id="KW-0489">Methyltransferase</keyword>
<feature type="domain" description="Ribosomal RNA small subunit methyltransferase E PUA-like" evidence="14">
    <location>
        <begin position="21"/>
        <end position="55"/>
    </location>
</feature>
<dbReference type="AlphaFoldDB" id="V8QMJ8"/>
<evidence type="ECO:0000256" key="4">
    <source>
        <dbReference type="ARBA" id="ARBA00013673"/>
    </source>
</evidence>
<dbReference type="SUPFAM" id="SSF88697">
    <property type="entry name" value="PUA domain-like"/>
    <property type="match status" value="1"/>
</dbReference>
<evidence type="ECO:0000256" key="8">
    <source>
        <dbReference type="ARBA" id="ARBA00022679"/>
    </source>
</evidence>
<keyword evidence="5 12" id="KW-0963">Cytoplasm</keyword>
<sequence>MSTPPRFYCPIPLSADTRVALPEAAAHHASRALRLREGDSIVLFNGDGAQYLAQLRFDQGKAMADVTEQQHTHTELPGRIGLVQGLPSGDKMDWIIEKAAELGVTEIFPIRAERSIVQLTGNRLEKRQIHWQRIAESASEQSGRNCIVRVHPLQTLSAYLQQAAQVHAYMCHPEGGCSLVQVLTQLSRSTPISHSLPADATSQNTTSKDAISKTIKSDIVLRLLIGPEGGWSPQELQQTTAAGIEKVTFGERILRTETAGLAMTAATIATLGWV</sequence>
<evidence type="ECO:0000256" key="9">
    <source>
        <dbReference type="ARBA" id="ARBA00022691"/>
    </source>
</evidence>
<evidence type="ECO:0000256" key="10">
    <source>
        <dbReference type="ARBA" id="ARBA00025699"/>
    </source>
</evidence>
<organism evidence="15 16">
    <name type="scientific">Advenella kashmirensis W13003</name>
    <dbReference type="NCBI Taxonomy" id="1424334"/>
    <lineage>
        <taxon>Bacteria</taxon>
        <taxon>Pseudomonadati</taxon>
        <taxon>Pseudomonadota</taxon>
        <taxon>Betaproteobacteria</taxon>
        <taxon>Burkholderiales</taxon>
        <taxon>Alcaligenaceae</taxon>
    </lineage>
</organism>
<evidence type="ECO:0000256" key="12">
    <source>
        <dbReference type="PIRNR" id="PIRNR015601"/>
    </source>
</evidence>
<evidence type="ECO:0000256" key="1">
    <source>
        <dbReference type="ARBA" id="ARBA00004496"/>
    </source>
</evidence>
<dbReference type="OrthoDB" id="9815641at2"/>
<accession>V8QMJ8</accession>
<gene>
    <name evidence="15" type="ORF">W822_18205</name>
</gene>
<dbReference type="GO" id="GO:0070475">
    <property type="term" value="P:rRNA base methylation"/>
    <property type="evidence" value="ECO:0007669"/>
    <property type="project" value="TreeGrafter"/>
</dbReference>
<comment type="catalytic activity">
    <reaction evidence="11 12">
        <text>uridine(1498) in 16S rRNA + S-adenosyl-L-methionine = N(3)-methyluridine(1498) in 16S rRNA + S-adenosyl-L-homocysteine + H(+)</text>
        <dbReference type="Rhea" id="RHEA:42920"/>
        <dbReference type="Rhea" id="RHEA-COMP:10283"/>
        <dbReference type="Rhea" id="RHEA-COMP:10284"/>
        <dbReference type="ChEBI" id="CHEBI:15378"/>
        <dbReference type="ChEBI" id="CHEBI:57856"/>
        <dbReference type="ChEBI" id="CHEBI:59789"/>
        <dbReference type="ChEBI" id="CHEBI:65315"/>
        <dbReference type="ChEBI" id="CHEBI:74502"/>
        <dbReference type="EC" id="2.1.1.193"/>
    </reaction>
</comment>
<evidence type="ECO:0000259" key="14">
    <source>
        <dbReference type="Pfam" id="PF20260"/>
    </source>
</evidence>
<keyword evidence="9 12" id="KW-0949">S-adenosyl-L-methionine</keyword>
<evidence type="ECO:0000256" key="5">
    <source>
        <dbReference type="ARBA" id="ARBA00022490"/>
    </source>
</evidence>
<protein>
    <recommendedName>
        <fullName evidence="4 12">Ribosomal RNA small subunit methyltransferase E</fullName>
        <ecNumber evidence="3 12">2.1.1.193</ecNumber>
    </recommendedName>
</protein>
<dbReference type="HOGENOM" id="CLU_067442_5_0_4"/>
<dbReference type="PANTHER" id="PTHR30027">
    <property type="entry name" value="RIBOSOMAL RNA SMALL SUBUNIT METHYLTRANSFERASE E"/>
    <property type="match status" value="1"/>
</dbReference>
<evidence type="ECO:0000313" key="15">
    <source>
        <dbReference type="EMBL" id="ETF01196.1"/>
    </source>
</evidence>
<evidence type="ECO:0000256" key="7">
    <source>
        <dbReference type="ARBA" id="ARBA00022603"/>
    </source>
</evidence>
<dbReference type="InterPro" id="IPR029028">
    <property type="entry name" value="Alpha/beta_knot_MTases"/>
</dbReference>
<evidence type="ECO:0000313" key="16">
    <source>
        <dbReference type="Proteomes" id="UP000018733"/>
    </source>
</evidence>
<dbReference type="Gene3D" id="3.40.1280.10">
    <property type="match status" value="1"/>
</dbReference>
<reference evidence="15 16" key="1">
    <citation type="journal article" date="2014" name="Genome Announc.">
        <title>Draft Genome Sequence of Advenella kashmirensis Strain W13003, a Polycyclic Aromatic Hydrocarbon-Degrading Bacterium.</title>
        <authorList>
            <person name="Wang X."/>
            <person name="Jin D."/>
            <person name="Zhou L."/>
            <person name="Wu L."/>
            <person name="An W."/>
            <person name="Zhao L."/>
        </authorList>
    </citation>
    <scope>NUCLEOTIDE SEQUENCE [LARGE SCALE GENOMIC DNA]</scope>
    <source>
        <strain evidence="15 16">W13003</strain>
    </source>
</reference>
<feature type="domain" description="Ribosomal RNA small subunit methyltransferase E methyltransferase" evidence="13">
    <location>
        <begin position="75"/>
        <end position="266"/>
    </location>
</feature>
<dbReference type="Gene3D" id="2.40.240.20">
    <property type="entry name" value="Hypothetical PUA domain-like, domain 1"/>
    <property type="match status" value="1"/>
</dbReference>
<dbReference type="STRING" id="1424334.W822_18205"/>
<dbReference type="EMBL" id="AYXT01000012">
    <property type="protein sequence ID" value="ETF01196.1"/>
    <property type="molecule type" value="Genomic_DNA"/>
</dbReference>
<proteinExistence type="inferred from homology"/>
<dbReference type="CDD" id="cd18084">
    <property type="entry name" value="RsmE-like"/>
    <property type="match status" value="1"/>
</dbReference>
<dbReference type="PATRIC" id="fig|1424334.3.peg.3658"/>
<dbReference type="InterPro" id="IPR046887">
    <property type="entry name" value="RsmE_PUA-like"/>
</dbReference>
<comment type="caution">
    <text evidence="15">The sequence shown here is derived from an EMBL/GenBank/DDBJ whole genome shotgun (WGS) entry which is preliminary data.</text>
</comment>